<dbReference type="AlphaFoldDB" id="A0A7Z2VT67"/>
<evidence type="ECO:0000313" key="2">
    <source>
        <dbReference type="Proteomes" id="UP000502415"/>
    </source>
</evidence>
<sequence>MKTELKACPWCSGAAHVHEGGNWYGVGCNTIALGVMCFGYCQARQYPSEAEAAAAWNRCATPPSPSTAEVDELLGRYWEIAYSEGKTGEPRGSEAQEVLSSLRAALASRPAVEAGELEDATVFALLQKAGATDADCRTIYAGHGLTLHWTHVTGLIRAALATKPATSAPGAAGDRGGE</sequence>
<reference evidence="1 2" key="1">
    <citation type="submission" date="2020-04" db="EMBL/GenBank/DDBJ databases">
        <title>Genome sequencing of novel species.</title>
        <authorList>
            <person name="Heo J."/>
            <person name="Kim S.-J."/>
            <person name="Kim J.-S."/>
            <person name="Hong S.-B."/>
            <person name="Kwon S.-W."/>
        </authorList>
    </citation>
    <scope>NUCLEOTIDE SEQUENCE [LARGE SCALE GENOMIC DNA]</scope>
    <source>
        <strain evidence="1 2">GN2-R2</strain>
    </source>
</reference>
<accession>A0A7Z2VT67</accession>
<keyword evidence="2" id="KW-1185">Reference proteome</keyword>
<dbReference type="RefSeq" id="WP_169433552.1">
    <property type="nucleotide sequence ID" value="NZ_CP051685.1"/>
</dbReference>
<organism evidence="1 2">
    <name type="scientific">Massilia forsythiae</name>
    <dbReference type="NCBI Taxonomy" id="2728020"/>
    <lineage>
        <taxon>Bacteria</taxon>
        <taxon>Pseudomonadati</taxon>
        <taxon>Pseudomonadota</taxon>
        <taxon>Betaproteobacteria</taxon>
        <taxon>Burkholderiales</taxon>
        <taxon>Oxalobacteraceae</taxon>
        <taxon>Telluria group</taxon>
        <taxon>Massilia</taxon>
    </lineage>
</organism>
<evidence type="ECO:0000313" key="1">
    <source>
        <dbReference type="EMBL" id="QJD98652.1"/>
    </source>
</evidence>
<protein>
    <submittedName>
        <fullName evidence="1">Uncharacterized protein</fullName>
    </submittedName>
</protein>
<proteinExistence type="predicted"/>
<dbReference type="EMBL" id="CP051685">
    <property type="protein sequence ID" value="QJD98652.1"/>
    <property type="molecule type" value="Genomic_DNA"/>
</dbReference>
<dbReference type="KEGG" id="mfy:HH212_00175"/>
<dbReference type="Proteomes" id="UP000502415">
    <property type="component" value="Chromosome"/>
</dbReference>
<name>A0A7Z2VT67_9BURK</name>
<gene>
    <name evidence="1" type="ORF">HH212_00175</name>
</gene>
<dbReference type="Pfam" id="PF14354">
    <property type="entry name" value="Lar_restr_allev"/>
    <property type="match status" value="1"/>
</dbReference>